<keyword evidence="1" id="KW-0472">Membrane</keyword>
<keyword evidence="1" id="KW-1133">Transmembrane helix</keyword>
<evidence type="ECO:0000313" key="3">
    <source>
        <dbReference type="Proteomes" id="UP000319756"/>
    </source>
</evidence>
<dbReference type="Proteomes" id="UP000319756">
    <property type="component" value="Chromosome"/>
</dbReference>
<feature type="transmembrane region" description="Helical" evidence="1">
    <location>
        <begin position="66"/>
        <end position="89"/>
    </location>
</feature>
<sequence length="158" mass="18092">MGRTAEWEGKNTQGAGKLARPVWSSEKLGITSKVYLLLPILKVVRDWFVELLSQIRGVLILSRWTIFQFFILGFLIMVMSLVELFSGLFGLTEFPFLPVTFILLVIICFYLLFLFENKKENHIFSSSLWLKMPMLTGILGAISATLFIIGVEFFPLFD</sequence>
<dbReference type="KEGG" id="sale:EPH95_14700"/>
<dbReference type="EMBL" id="CP035485">
    <property type="protein sequence ID" value="QDI92281.1"/>
    <property type="molecule type" value="Genomic_DNA"/>
</dbReference>
<evidence type="ECO:0000313" key="2">
    <source>
        <dbReference type="EMBL" id="QDI92281.1"/>
    </source>
</evidence>
<dbReference type="AlphaFoldDB" id="A0A514LM00"/>
<organism evidence="2 3">
    <name type="scientific">Salicibibacter halophilus</name>
    <dbReference type="NCBI Taxonomy" id="2502791"/>
    <lineage>
        <taxon>Bacteria</taxon>
        <taxon>Bacillati</taxon>
        <taxon>Bacillota</taxon>
        <taxon>Bacilli</taxon>
        <taxon>Bacillales</taxon>
        <taxon>Bacillaceae</taxon>
        <taxon>Salicibibacter</taxon>
    </lineage>
</organism>
<keyword evidence="3" id="KW-1185">Reference proteome</keyword>
<dbReference type="OrthoDB" id="2855832at2"/>
<gene>
    <name evidence="2" type="ORF">EPH95_14700</name>
</gene>
<feature type="transmembrane region" description="Helical" evidence="1">
    <location>
        <begin position="95"/>
        <end position="115"/>
    </location>
</feature>
<feature type="transmembrane region" description="Helical" evidence="1">
    <location>
        <begin position="135"/>
        <end position="157"/>
    </location>
</feature>
<reference evidence="3" key="1">
    <citation type="submission" date="2019-01" db="EMBL/GenBank/DDBJ databases">
        <title>Genomic analysis of Salicibibacter sp. NKC3-5.</title>
        <authorList>
            <person name="Oh Y.J."/>
        </authorList>
    </citation>
    <scope>NUCLEOTIDE SEQUENCE [LARGE SCALE GENOMIC DNA]</scope>
    <source>
        <strain evidence="3">NKC3-5</strain>
    </source>
</reference>
<proteinExistence type="predicted"/>
<keyword evidence="1" id="KW-0812">Transmembrane</keyword>
<dbReference type="RefSeq" id="WP_142090791.1">
    <property type="nucleotide sequence ID" value="NZ_CP035485.1"/>
</dbReference>
<protein>
    <submittedName>
        <fullName evidence="2">Uncharacterized protein</fullName>
    </submittedName>
</protein>
<accession>A0A514LM00</accession>
<name>A0A514LM00_9BACI</name>
<evidence type="ECO:0000256" key="1">
    <source>
        <dbReference type="SAM" id="Phobius"/>
    </source>
</evidence>